<name>A0A9N9FHM4_9GLOM</name>
<dbReference type="NCBIfam" id="TIGR00005">
    <property type="entry name" value="rluA_subfam"/>
    <property type="match status" value="1"/>
</dbReference>
<dbReference type="InterPro" id="IPR006225">
    <property type="entry name" value="PsdUridine_synth_RluC/D"/>
</dbReference>
<dbReference type="Pfam" id="PF00849">
    <property type="entry name" value="PseudoU_synth_2"/>
    <property type="match status" value="1"/>
</dbReference>
<keyword evidence="2" id="KW-0694">RNA-binding</keyword>
<protein>
    <recommendedName>
        <fullName evidence="3">Pseudouridine synthase</fullName>
        <ecNumber evidence="3">5.4.99.-</ecNumber>
    </recommendedName>
</protein>
<sequence>MDKYNLDSKKHKQITKQFINKEEEENNLETVEFYFENGLRKVKPYYYEYKTFAKGRWIKKNILNVFRDEFRDRTKEYYETAIEKGLIMINNKIVTPSTIIQNQDLITHKIHRHEPPITDKKIKILYQENDFIVIDKPASIPIHPSGRYRHNTVLHILQKEHGFLNLFPLNRLDRLTSGIVILSLNKKKAREFEQLMTKHKIQKEYICQIKCDQPIKLISHKLGLNLVHPDGKSCITIFKRISYNGSTSLVKCKPLTGRTHQIRVHLQYLGHPIVNDPLYCNIKSWGPDIGKGGIDINDDKKINELVNSISSENDFDNKIDNLNNECTISHFSDPKPNQLLIWLHAV</sequence>
<evidence type="ECO:0000256" key="1">
    <source>
        <dbReference type="PIRSR" id="PIRSR606225-1"/>
    </source>
</evidence>
<feature type="active site" evidence="1">
    <location>
        <position position="173"/>
    </location>
</feature>
<evidence type="ECO:0000256" key="2">
    <source>
        <dbReference type="PROSITE-ProRule" id="PRU00182"/>
    </source>
</evidence>
<evidence type="ECO:0000259" key="4">
    <source>
        <dbReference type="Pfam" id="PF00849"/>
    </source>
</evidence>
<evidence type="ECO:0000256" key="3">
    <source>
        <dbReference type="RuleBase" id="RU362028"/>
    </source>
</evidence>
<keyword evidence="6" id="KW-1185">Reference proteome</keyword>
<dbReference type="PANTHER" id="PTHR21600:SF40">
    <property type="entry name" value="PSEUDOURIDYLATE SYNTHASE RPUSD2"/>
    <property type="match status" value="1"/>
</dbReference>
<comment type="similarity">
    <text evidence="3">Belongs to the pseudouridine synthase RluA family.</text>
</comment>
<dbReference type="OrthoDB" id="424794at2759"/>
<feature type="domain" description="Pseudouridine synthase RsuA/RluA-like" evidence="4">
    <location>
        <begin position="130"/>
        <end position="267"/>
    </location>
</feature>
<dbReference type="AlphaFoldDB" id="A0A9N9FHM4"/>
<dbReference type="Proteomes" id="UP000789706">
    <property type="component" value="Unassembled WGS sequence"/>
</dbReference>
<dbReference type="PROSITE" id="PS50889">
    <property type="entry name" value="S4"/>
    <property type="match status" value="1"/>
</dbReference>
<dbReference type="InterPro" id="IPR006224">
    <property type="entry name" value="PsdUridine_synth_RluA-like_CS"/>
</dbReference>
<dbReference type="InterPro" id="IPR020103">
    <property type="entry name" value="PsdUridine_synth_cat_dom_sf"/>
</dbReference>
<organism evidence="5 6">
    <name type="scientific">Diversispora eburnea</name>
    <dbReference type="NCBI Taxonomy" id="1213867"/>
    <lineage>
        <taxon>Eukaryota</taxon>
        <taxon>Fungi</taxon>
        <taxon>Fungi incertae sedis</taxon>
        <taxon>Mucoromycota</taxon>
        <taxon>Glomeromycotina</taxon>
        <taxon>Glomeromycetes</taxon>
        <taxon>Diversisporales</taxon>
        <taxon>Diversisporaceae</taxon>
        <taxon>Diversispora</taxon>
    </lineage>
</organism>
<accession>A0A9N9FHM4</accession>
<dbReference type="EC" id="5.4.99.-" evidence="3"/>
<dbReference type="InterPro" id="IPR050188">
    <property type="entry name" value="RluA_PseudoU_synthase"/>
</dbReference>
<comment type="caution">
    <text evidence="5">The sequence shown here is derived from an EMBL/GenBank/DDBJ whole genome shotgun (WGS) entry which is preliminary data.</text>
</comment>
<dbReference type="EMBL" id="CAJVPK010000631">
    <property type="protein sequence ID" value="CAG8534207.1"/>
    <property type="molecule type" value="Genomic_DNA"/>
</dbReference>
<gene>
    <name evidence="5" type="ORF">DEBURN_LOCUS6290</name>
</gene>
<dbReference type="CDD" id="cd02557">
    <property type="entry name" value="PseudoU_synth_ScRIB2"/>
    <property type="match status" value="1"/>
</dbReference>
<evidence type="ECO:0000313" key="6">
    <source>
        <dbReference type="Proteomes" id="UP000789706"/>
    </source>
</evidence>
<comment type="catalytic activity">
    <reaction evidence="3">
        <text>a uridine in RNA = a pseudouridine in RNA</text>
        <dbReference type="Rhea" id="RHEA:48348"/>
        <dbReference type="Rhea" id="RHEA-COMP:12068"/>
        <dbReference type="Rhea" id="RHEA-COMP:12069"/>
        <dbReference type="ChEBI" id="CHEBI:65314"/>
        <dbReference type="ChEBI" id="CHEBI:65315"/>
    </reaction>
</comment>
<feature type="non-terminal residue" evidence="5">
    <location>
        <position position="1"/>
    </location>
</feature>
<comment type="function">
    <text evidence="3">Responsible for synthesis of pseudouridine from uracil.</text>
</comment>
<reference evidence="5" key="1">
    <citation type="submission" date="2021-06" db="EMBL/GenBank/DDBJ databases">
        <authorList>
            <person name="Kallberg Y."/>
            <person name="Tangrot J."/>
            <person name="Rosling A."/>
        </authorList>
    </citation>
    <scope>NUCLEOTIDE SEQUENCE</scope>
    <source>
        <strain evidence="5">AZ414A</strain>
    </source>
</reference>
<dbReference type="PANTHER" id="PTHR21600">
    <property type="entry name" value="MITOCHONDRIAL RNA PSEUDOURIDINE SYNTHASE"/>
    <property type="match status" value="1"/>
</dbReference>
<dbReference type="GO" id="GO:0000455">
    <property type="term" value="P:enzyme-directed rRNA pseudouridine synthesis"/>
    <property type="evidence" value="ECO:0007669"/>
    <property type="project" value="TreeGrafter"/>
</dbReference>
<evidence type="ECO:0000313" key="5">
    <source>
        <dbReference type="EMBL" id="CAG8534207.1"/>
    </source>
</evidence>
<dbReference type="SUPFAM" id="SSF55120">
    <property type="entry name" value="Pseudouridine synthase"/>
    <property type="match status" value="1"/>
</dbReference>
<dbReference type="Gene3D" id="3.30.2350.10">
    <property type="entry name" value="Pseudouridine synthase"/>
    <property type="match status" value="1"/>
</dbReference>
<dbReference type="InterPro" id="IPR006145">
    <property type="entry name" value="PsdUridine_synth_RsuA/RluA"/>
</dbReference>
<dbReference type="PROSITE" id="PS01129">
    <property type="entry name" value="PSI_RLU"/>
    <property type="match status" value="1"/>
</dbReference>
<keyword evidence="3" id="KW-0413">Isomerase</keyword>
<proteinExistence type="inferred from homology"/>
<dbReference type="GO" id="GO:0009982">
    <property type="term" value="F:pseudouridine synthase activity"/>
    <property type="evidence" value="ECO:0007669"/>
    <property type="project" value="InterPro"/>
</dbReference>
<feature type="non-terminal residue" evidence="5">
    <location>
        <position position="346"/>
    </location>
</feature>
<dbReference type="GO" id="GO:0003723">
    <property type="term" value="F:RNA binding"/>
    <property type="evidence" value="ECO:0007669"/>
    <property type="project" value="UniProtKB-KW"/>
</dbReference>